<dbReference type="OrthoDB" id="5796467at2"/>
<keyword evidence="1" id="KW-0812">Transmembrane</keyword>
<organism evidence="2 3">
    <name type="scientific">Spiribacter vilamensis</name>
    <dbReference type="NCBI Taxonomy" id="531306"/>
    <lineage>
        <taxon>Bacteria</taxon>
        <taxon>Pseudomonadati</taxon>
        <taxon>Pseudomonadota</taxon>
        <taxon>Gammaproteobacteria</taxon>
        <taxon>Chromatiales</taxon>
        <taxon>Ectothiorhodospiraceae</taxon>
        <taxon>Spiribacter</taxon>
    </lineage>
</organism>
<keyword evidence="1" id="KW-0472">Membrane</keyword>
<keyword evidence="3" id="KW-1185">Reference proteome</keyword>
<sequence>MFGLFKFIRFLFTLVDPAANALSNAPLEWKYLATNVLAFMWCVSFGLYVGEYMTIGYSIAGHVALITMCFVTYYVLRYSRKNYDASERHKAATRQGSPH</sequence>
<protein>
    <submittedName>
        <fullName evidence="2">Uncharacterized protein</fullName>
    </submittedName>
</protein>
<accession>A0A4Q8CZD2</accession>
<comment type="caution">
    <text evidence="2">The sequence shown here is derived from an EMBL/GenBank/DDBJ whole genome shotgun (WGS) entry which is preliminary data.</text>
</comment>
<dbReference type="AlphaFoldDB" id="A0A4Q8CZD2"/>
<feature type="transmembrane region" description="Helical" evidence="1">
    <location>
        <begin position="31"/>
        <end position="50"/>
    </location>
</feature>
<reference evidence="2 3" key="1">
    <citation type="submission" date="2019-02" db="EMBL/GenBank/DDBJ databases">
        <title>Genomic Encyclopedia of Type Strains, Phase IV (KMG-IV): sequencing the most valuable type-strain genomes for metagenomic binning, comparative biology and taxonomic classification.</title>
        <authorList>
            <person name="Goeker M."/>
        </authorList>
    </citation>
    <scope>NUCLEOTIDE SEQUENCE [LARGE SCALE GENOMIC DNA]</scope>
    <source>
        <strain evidence="2 3">DSM 21056</strain>
    </source>
</reference>
<proteinExistence type="predicted"/>
<name>A0A4Q8CZD2_9GAMM</name>
<dbReference type="Proteomes" id="UP000292298">
    <property type="component" value="Unassembled WGS sequence"/>
</dbReference>
<keyword evidence="1" id="KW-1133">Transmembrane helix</keyword>
<gene>
    <name evidence="2" type="ORF">EV698_0578</name>
</gene>
<feature type="transmembrane region" description="Helical" evidence="1">
    <location>
        <begin position="57"/>
        <end position="76"/>
    </location>
</feature>
<evidence type="ECO:0000313" key="3">
    <source>
        <dbReference type="Proteomes" id="UP000292298"/>
    </source>
</evidence>
<dbReference type="RefSeq" id="WP_130502658.1">
    <property type="nucleotide sequence ID" value="NZ_SHLI01000001.1"/>
</dbReference>
<evidence type="ECO:0000256" key="1">
    <source>
        <dbReference type="SAM" id="Phobius"/>
    </source>
</evidence>
<evidence type="ECO:0000313" key="2">
    <source>
        <dbReference type="EMBL" id="RZU98334.1"/>
    </source>
</evidence>
<dbReference type="EMBL" id="SHLI01000001">
    <property type="protein sequence ID" value="RZU98334.1"/>
    <property type="molecule type" value="Genomic_DNA"/>
</dbReference>